<evidence type="ECO:0000313" key="12">
    <source>
        <dbReference type="Proteomes" id="UP000824159"/>
    </source>
</evidence>
<comment type="caution">
    <text evidence="11">The sequence shown here is derived from an EMBL/GenBank/DDBJ whole genome shotgun (WGS) entry which is preliminary data.</text>
</comment>
<dbReference type="SMART" id="SM00382">
    <property type="entry name" value="AAA"/>
    <property type="match status" value="2"/>
</dbReference>
<dbReference type="InterPro" id="IPR009825">
    <property type="entry name" value="ECF_substrate-spec-like"/>
</dbReference>
<dbReference type="PROSITE" id="PS00675">
    <property type="entry name" value="SIGMA54_INTERACT_1"/>
    <property type="match status" value="1"/>
</dbReference>
<dbReference type="InterPro" id="IPR050095">
    <property type="entry name" value="ECF_ABC_transporter_ATP-bd"/>
</dbReference>
<feature type="transmembrane region" description="Helical" evidence="9">
    <location>
        <begin position="745"/>
        <end position="764"/>
    </location>
</feature>
<dbReference type="InterPro" id="IPR027417">
    <property type="entry name" value="P-loop_NTPase"/>
</dbReference>
<keyword evidence="5" id="KW-0547">Nucleotide-binding</keyword>
<dbReference type="Gene3D" id="3.40.50.300">
    <property type="entry name" value="P-loop containing nucleotide triphosphate hydrolases"/>
    <property type="match status" value="2"/>
</dbReference>
<evidence type="ECO:0000256" key="5">
    <source>
        <dbReference type="ARBA" id="ARBA00022741"/>
    </source>
</evidence>
<dbReference type="SUPFAM" id="SSF52540">
    <property type="entry name" value="P-loop containing nucleoside triphosphate hydrolases"/>
    <property type="match status" value="2"/>
</dbReference>
<feature type="transmembrane region" description="Helical" evidence="9">
    <location>
        <begin position="776"/>
        <end position="796"/>
    </location>
</feature>
<comment type="similarity">
    <text evidence="2">Belongs to the ABC transporter superfamily.</text>
</comment>
<evidence type="ECO:0000256" key="3">
    <source>
        <dbReference type="ARBA" id="ARBA00022448"/>
    </source>
</evidence>
<keyword evidence="8 9" id="KW-0472">Membrane</keyword>
<evidence type="ECO:0000256" key="4">
    <source>
        <dbReference type="ARBA" id="ARBA00022475"/>
    </source>
</evidence>
<name>A0A9D1HDM2_9FIRM</name>
<dbReference type="Gene3D" id="1.10.1760.20">
    <property type="match status" value="1"/>
</dbReference>
<feature type="transmembrane region" description="Helical" evidence="9">
    <location>
        <begin position="654"/>
        <end position="671"/>
    </location>
</feature>
<evidence type="ECO:0000256" key="8">
    <source>
        <dbReference type="ARBA" id="ARBA00023136"/>
    </source>
</evidence>
<evidence type="ECO:0000256" key="2">
    <source>
        <dbReference type="ARBA" id="ARBA00005417"/>
    </source>
</evidence>
<dbReference type="PANTHER" id="PTHR43553">
    <property type="entry name" value="HEAVY METAL TRANSPORTER"/>
    <property type="match status" value="1"/>
</dbReference>
<dbReference type="GO" id="GO:0042626">
    <property type="term" value="F:ATPase-coupled transmembrane transporter activity"/>
    <property type="evidence" value="ECO:0007669"/>
    <property type="project" value="TreeGrafter"/>
</dbReference>
<dbReference type="InterPro" id="IPR025662">
    <property type="entry name" value="Sigma_54_int_dom_ATP-bd_1"/>
</dbReference>
<feature type="transmembrane region" description="Helical" evidence="9">
    <location>
        <begin position="683"/>
        <end position="703"/>
    </location>
</feature>
<dbReference type="GO" id="GO:0016887">
    <property type="term" value="F:ATP hydrolysis activity"/>
    <property type="evidence" value="ECO:0007669"/>
    <property type="project" value="InterPro"/>
</dbReference>
<keyword evidence="6 11" id="KW-0067">ATP-binding</keyword>
<keyword evidence="7" id="KW-1278">Translocase</keyword>
<evidence type="ECO:0000256" key="1">
    <source>
        <dbReference type="ARBA" id="ARBA00004202"/>
    </source>
</evidence>
<proteinExistence type="inferred from homology"/>
<evidence type="ECO:0000256" key="7">
    <source>
        <dbReference type="ARBA" id="ARBA00022967"/>
    </source>
</evidence>
<dbReference type="AlphaFoldDB" id="A0A9D1HDM2"/>
<accession>A0A9D1HDM2</accession>
<dbReference type="InterPro" id="IPR003593">
    <property type="entry name" value="AAA+_ATPase"/>
</dbReference>
<dbReference type="GO" id="GO:0043190">
    <property type="term" value="C:ATP-binding cassette (ABC) transporter complex"/>
    <property type="evidence" value="ECO:0007669"/>
    <property type="project" value="TreeGrafter"/>
</dbReference>
<feature type="transmembrane region" description="Helical" evidence="9">
    <location>
        <begin position="816"/>
        <end position="843"/>
    </location>
</feature>
<feature type="transmembrane region" description="Helical" evidence="9">
    <location>
        <begin position="628"/>
        <end position="648"/>
    </location>
</feature>
<evidence type="ECO:0000259" key="10">
    <source>
        <dbReference type="PROSITE" id="PS50893"/>
    </source>
</evidence>
<organism evidence="11 12">
    <name type="scientific">Candidatus Allocopromorpha excrementavium</name>
    <dbReference type="NCBI Taxonomy" id="2840741"/>
    <lineage>
        <taxon>Bacteria</taxon>
        <taxon>Bacillati</taxon>
        <taxon>Bacillota</taxon>
        <taxon>Clostridia</taxon>
        <taxon>Eubacteriales</taxon>
        <taxon>Eubacteriaceae</taxon>
        <taxon>Eubacteriaceae incertae sedis</taxon>
        <taxon>Candidatus Allocopromorpha</taxon>
    </lineage>
</organism>
<evidence type="ECO:0000256" key="6">
    <source>
        <dbReference type="ARBA" id="ARBA00022840"/>
    </source>
</evidence>
<keyword evidence="4" id="KW-1003">Cell membrane</keyword>
<dbReference type="CDD" id="cd03225">
    <property type="entry name" value="ABC_cobalt_CbiO_domain1"/>
    <property type="match status" value="2"/>
</dbReference>
<dbReference type="GO" id="GO:0005524">
    <property type="term" value="F:ATP binding"/>
    <property type="evidence" value="ECO:0007669"/>
    <property type="project" value="UniProtKB-KW"/>
</dbReference>
<reference evidence="11" key="1">
    <citation type="submission" date="2020-10" db="EMBL/GenBank/DDBJ databases">
        <authorList>
            <person name="Gilroy R."/>
        </authorList>
    </citation>
    <scope>NUCLEOTIDE SEQUENCE</scope>
    <source>
        <strain evidence="11">CHK176-22527</strain>
    </source>
</reference>
<sequence>MEIFEIEDLTFTYPGKESPAIRNINIKISKGEFVLICGESGSGKSTLLRNMKSALAPNGEKSGRILFGGCSIEEIDPCVQAAKIGYVLQDPYAQTVTDKVWHELAFGLENLGEDTKKIRLRTAETASFFGIQQWFDKDVDQLSGGQRQLMNLAAVMTLQPEVIILDEPTGQLDAIAAEDFIGVLKKINRELGTTVIMTEHRLEEAMAVSDRVIVMDEGRIISDDMPAATGMILERMKHPMFDAMPAPVRCYAEVCGDNKRKRYIRCKETVSTCPVDVREGRTWLEGMFENRKPHTTSLPEKERNPQGKKVVEVKDVWFRYDRYSEDVLKGLSLEVNEGELYCMVGGNGAGKTTALSVISGIKSPYRGTVKIKGKKLSDYRKKEIFNGLMGVLPQNPKSIFVENSVKKDLLEALAADESTAEEKEKKIRKTAEITEIEKLLDCHPYDISGGEQQKAALAKVLLKDPEILILDEPTKGFDGRYKKQFAEILKRLTDMGKTVIMVSHDIEFCSRYGDRCAMFFNGNIIVSDAPRRFFSGNSFYTTSANRMSRNVFENAVTSEDVIKLIEINEDEADFDIDDVENDPKPFEEEQSGFLEDNIKNNEKVDAVNEIRRGDEANVRSENRKIKTLLCDILLMAAAAATLVAGYLLIGNQRYMIVCVMLILYSMAFFAVNFERRKPKAREIVLLAVLTAAAVAARAAFFMVPNFKPMLAIVIIAAAALGKEAGFMTGALSAFVSNMFFGQGPWTPWQMAGMALAGYIAGALFHRCADKLGESRLLKWALVIFGGAAAFFLYGAVVDMWTILMMTEKPSLETALVVYTAAVPFNIVHAAATMIFILLLAVPVTEKIARARKKYGEV</sequence>
<keyword evidence="9" id="KW-1133">Transmembrane helix</keyword>
<gene>
    <name evidence="11" type="ORF">IAD12_04185</name>
</gene>
<feature type="domain" description="ABC transporter" evidence="10">
    <location>
        <begin position="311"/>
        <end position="546"/>
    </location>
</feature>
<keyword evidence="9" id="KW-0812">Transmembrane</keyword>
<dbReference type="InterPro" id="IPR017871">
    <property type="entry name" value="ABC_transporter-like_CS"/>
</dbReference>
<reference evidence="11" key="2">
    <citation type="journal article" date="2021" name="PeerJ">
        <title>Extensive microbial diversity within the chicken gut microbiome revealed by metagenomics and culture.</title>
        <authorList>
            <person name="Gilroy R."/>
            <person name="Ravi A."/>
            <person name="Getino M."/>
            <person name="Pursley I."/>
            <person name="Horton D.L."/>
            <person name="Alikhan N.F."/>
            <person name="Baker D."/>
            <person name="Gharbi K."/>
            <person name="Hall N."/>
            <person name="Watson M."/>
            <person name="Adriaenssens E.M."/>
            <person name="Foster-Nyarko E."/>
            <person name="Jarju S."/>
            <person name="Secka A."/>
            <person name="Antonio M."/>
            <person name="Oren A."/>
            <person name="Chaudhuri R.R."/>
            <person name="La Ragione R."/>
            <person name="Hildebrand F."/>
            <person name="Pallen M.J."/>
        </authorList>
    </citation>
    <scope>NUCLEOTIDE SEQUENCE</scope>
    <source>
        <strain evidence="11">CHK176-22527</strain>
    </source>
</reference>
<dbReference type="InterPro" id="IPR015856">
    <property type="entry name" value="ABC_transpr_CbiO/EcfA_su"/>
</dbReference>
<dbReference type="Pfam" id="PF00005">
    <property type="entry name" value="ABC_tran"/>
    <property type="match status" value="2"/>
</dbReference>
<protein>
    <submittedName>
        <fullName evidence="11">ATP-binding cassette domain-containing protein</fullName>
    </submittedName>
</protein>
<dbReference type="Pfam" id="PF07155">
    <property type="entry name" value="ECF-ribofla_trS"/>
    <property type="match status" value="1"/>
</dbReference>
<keyword evidence="3" id="KW-0813">Transport</keyword>
<dbReference type="PROSITE" id="PS00211">
    <property type="entry name" value="ABC_TRANSPORTER_1"/>
    <property type="match status" value="2"/>
</dbReference>
<dbReference type="EMBL" id="DVLX01000046">
    <property type="protein sequence ID" value="HIT99435.1"/>
    <property type="molecule type" value="Genomic_DNA"/>
</dbReference>
<dbReference type="PROSITE" id="PS50893">
    <property type="entry name" value="ABC_TRANSPORTER_2"/>
    <property type="match status" value="2"/>
</dbReference>
<evidence type="ECO:0000256" key="9">
    <source>
        <dbReference type="SAM" id="Phobius"/>
    </source>
</evidence>
<evidence type="ECO:0000313" key="11">
    <source>
        <dbReference type="EMBL" id="HIT99435.1"/>
    </source>
</evidence>
<dbReference type="Proteomes" id="UP000824159">
    <property type="component" value="Unassembled WGS sequence"/>
</dbReference>
<dbReference type="InterPro" id="IPR003439">
    <property type="entry name" value="ABC_transporter-like_ATP-bd"/>
</dbReference>
<comment type="subcellular location">
    <subcellularLocation>
        <location evidence="1">Cell membrane</location>
        <topology evidence="1">Peripheral membrane protein</topology>
    </subcellularLocation>
</comment>
<feature type="domain" description="ABC transporter" evidence="10">
    <location>
        <begin position="4"/>
        <end position="242"/>
    </location>
</feature>
<dbReference type="PANTHER" id="PTHR43553:SF26">
    <property type="entry name" value="ABC TRANSPORTER ATP-BINDING PROTEIN BC_2655-RELATED"/>
    <property type="match status" value="1"/>
</dbReference>